<dbReference type="FunFam" id="3.10.300.10:FF:000001">
    <property type="entry name" value="Putative 3-methyladenine DNA glycosylase"/>
    <property type="match status" value="1"/>
</dbReference>
<dbReference type="GO" id="GO:0003677">
    <property type="term" value="F:DNA binding"/>
    <property type="evidence" value="ECO:0007669"/>
    <property type="project" value="InterPro"/>
</dbReference>
<evidence type="ECO:0000313" key="6">
    <source>
        <dbReference type="EMBL" id="SFE23086.1"/>
    </source>
</evidence>
<evidence type="ECO:0000256" key="2">
    <source>
        <dbReference type="ARBA" id="ARBA00022763"/>
    </source>
</evidence>
<dbReference type="InterPro" id="IPR011034">
    <property type="entry name" value="Formyl_transferase-like_C_sf"/>
</dbReference>
<keyword evidence="4 5" id="KW-0234">DNA repair</keyword>
<keyword evidence="2 5" id="KW-0227">DNA damage</keyword>
<dbReference type="GO" id="GO:0003905">
    <property type="term" value="F:alkylbase DNA N-glycosylase activity"/>
    <property type="evidence" value="ECO:0007669"/>
    <property type="project" value="InterPro"/>
</dbReference>
<dbReference type="EC" id="3.2.2.-" evidence="5"/>
<dbReference type="PANTHER" id="PTHR10429:SF0">
    <property type="entry name" value="DNA-3-METHYLADENINE GLYCOSYLASE"/>
    <property type="match status" value="1"/>
</dbReference>
<protein>
    <recommendedName>
        <fullName evidence="5">Putative 3-methyladenine DNA glycosylase</fullName>
        <ecNumber evidence="5">3.2.2.-</ecNumber>
    </recommendedName>
</protein>
<dbReference type="SUPFAM" id="SSF50486">
    <property type="entry name" value="FMT C-terminal domain-like"/>
    <property type="match status" value="1"/>
</dbReference>
<dbReference type="PANTHER" id="PTHR10429">
    <property type="entry name" value="DNA-3-METHYLADENINE GLYCOSYLASE"/>
    <property type="match status" value="1"/>
</dbReference>
<dbReference type="RefSeq" id="WP_093912856.1">
    <property type="nucleotide sequence ID" value="NZ_FONL01000003.1"/>
</dbReference>
<keyword evidence="7" id="KW-1185">Reference proteome</keyword>
<evidence type="ECO:0000256" key="1">
    <source>
        <dbReference type="ARBA" id="ARBA00009232"/>
    </source>
</evidence>
<comment type="similarity">
    <text evidence="1 5">Belongs to the DNA glycosylase MPG family.</text>
</comment>
<evidence type="ECO:0000256" key="5">
    <source>
        <dbReference type="HAMAP-Rule" id="MF_00527"/>
    </source>
</evidence>
<dbReference type="HAMAP" id="MF_00527">
    <property type="entry name" value="3MGH"/>
    <property type="match status" value="1"/>
</dbReference>
<gene>
    <name evidence="6" type="ORF">SAMN05216245_1037</name>
</gene>
<keyword evidence="3 5" id="KW-0378">Hydrolase</keyword>
<dbReference type="NCBIfam" id="TIGR00567">
    <property type="entry name" value="3mg"/>
    <property type="match status" value="1"/>
</dbReference>
<reference evidence="6 7" key="1">
    <citation type="submission" date="2016-10" db="EMBL/GenBank/DDBJ databases">
        <authorList>
            <person name="de Groot N.N."/>
        </authorList>
    </citation>
    <scope>NUCLEOTIDE SEQUENCE [LARGE SCALE GENOMIC DNA]</scope>
    <source>
        <strain evidence="6 7">DSM 9236</strain>
    </source>
</reference>
<sequence length="196" mass="22100">MNHLFFRQDTVELARKLLGCLLIHRTPDGVAGGMIVETEAYVGAIDKACHAYRNRSERTEIMYHDGGYAYVYFIYGMHYCFNVVTGPEGEGNAVLIRALEPVIGLDLMRKRRRMNQLRNLCSGPGKVCQALDITKNEYGLDLCNADSPLRLIQYRYIPDAKIGASPRINVAYAGEAAAWPWRFYVKDNPYVSIIGS</sequence>
<dbReference type="AlphaFoldDB" id="A0A1I1YU65"/>
<dbReference type="InterPro" id="IPR003180">
    <property type="entry name" value="MPG"/>
</dbReference>
<dbReference type="Proteomes" id="UP000198896">
    <property type="component" value="Unassembled WGS sequence"/>
</dbReference>
<name>A0A1I1YU65_9FIRM</name>
<dbReference type="Gene3D" id="3.10.300.10">
    <property type="entry name" value="Methylpurine-DNA glycosylase (MPG)"/>
    <property type="match status" value="1"/>
</dbReference>
<organism evidence="6 7">
    <name type="scientific">Succiniclasticum ruminis DSM 9236</name>
    <dbReference type="NCBI Taxonomy" id="1123323"/>
    <lineage>
        <taxon>Bacteria</taxon>
        <taxon>Bacillati</taxon>
        <taxon>Bacillota</taxon>
        <taxon>Negativicutes</taxon>
        <taxon>Acidaminococcales</taxon>
        <taxon>Acidaminococcaceae</taxon>
        <taxon>Succiniclasticum</taxon>
    </lineage>
</organism>
<evidence type="ECO:0000256" key="3">
    <source>
        <dbReference type="ARBA" id="ARBA00022801"/>
    </source>
</evidence>
<accession>A0A1I1YU65</accession>
<dbReference type="InterPro" id="IPR036995">
    <property type="entry name" value="MPG_sf"/>
</dbReference>
<evidence type="ECO:0000313" key="7">
    <source>
        <dbReference type="Proteomes" id="UP000198896"/>
    </source>
</evidence>
<evidence type="ECO:0000256" key="4">
    <source>
        <dbReference type="ARBA" id="ARBA00023204"/>
    </source>
</evidence>
<dbReference type="Pfam" id="PF02245">
    <property type="entry name" value="Pur_DNA_glyco"/>
    <property type="match status" value="1"/>
</dbReference>
<dbReference type="EMBL" id="FONL01000003">
    <property type="protein sequence ID" value="SFE23086.1"/>
    <property type="molecule type" value="Genomic_DNA"/>
</dbReference>
<proteinExistence type="inferred from homology"/>
<dbReference type="NCBIfam" id="NF002003">
    <property type="entry name" value="PRK00802.1-3"/>
    <property type="match status" value="1"/>
</dbReference>
<dbReference type="STRING" id="1123323.SAMN05216245_1037"/>
<dbReference type="CDD" id="cd00540">
    <property type="entry name" value="AAG"/>
    <property type="match status" value="1"/>
</dbReference>
<dbReference type="GO" id="GO:0006284">
    <property type="term" value="P:base-excision repair"/>
    <property type="evidence" value="ECO:0007669"/>
    <property type="project" value="InterPro"/>
</dbReference>
<dbReference type="OrthoDB" id="9794313at2"/>